<dbReference type="GO" id="GO:0003677">
    <property type="term" value="F:DNA binding"/>
    <property type="evidence" value="ECO:0007669"/>
    <property type="project" value="InterPro"/>
</dbReference>
<organism evidence="3 4">
    <name type="scientific">Amycolatopsis taiwanensis</name>
    <dbReference type="NCBI Taxonomy" id="342230"/>
    <lineage>
        <taxon>Bacteria</taxon>
        <taxon>Bacillati</taxon>
        <taxon>Actinomycetota</taxon>
        <taxon>Actinomycetes</taxon>
        <taxon>Pseudonocardiales</taxon>
        <taxon>Pseudonocardiaceae</taxon>
        <taxon>Amycolatopsis</taxon>
    </lineage>
</organism>
<dbReference type="InterPro" id="IPR010982">
    <property type="entry name" value="Lambda_DNA-bd_dom_sf"/>
</dbReference>
<feature type="compositionally biased region" description="Basic and acidic residues" evidence="1">
    <location>
        <begin position="47"/>
        <end position="64"/>
    </location>
</feature>
<dbReference type="InterPro" id="IPR001387">
    <property type="entry name" value="Cro/C1-type_HTH"/>
</dbReference>
<dbReference type="Pfam" id="PF01381">
    <property type="entry name" value="HTH_3"/>
    <property type="match status" value="1"/>
</dbReference>
<dbReference type="Gene3D" id="1.10.260.40">
    <property type="entry name" value="lambda repressor-like DNA-binding domains"/>
    <property type="match status" value="1"/>
</dbReference>
<dbReference type="RefSeq" id="WP_052371673.1">
    <property type="nucleotide sequence ID" value="NZ_BSTI01000002.1"/>
</dbReference>
<accession>A0A9W6VEL5</accession>
<dbReference type="AlphaFoldDB" id="A0A9W6VEL5"/>
<keyword evidence="4" id="KW-1185">Reference proteome</keyword>
<proteinExistence type="predicted"/>
<feature type="compositionally biased region" description="Basic and acidic residues" evidence="1">
    <location>
        <begin position="25"/>
        <end position="36"/>
    </location>
</feature>
<evidence type="ECO:0000259" key="2">
    <source>
        <dbReference type="PROSITE" id="PS50943"/>
    </source>
</evidence>
<dbReference type="SMART" id="SM00530">
    <property type="entry name" value="HTH_XRE"/>
    <property type="match status" value="1"/>
</dbReference>
<evidence type="ECO:0000313" key="4">
    <source>
        <dbReference type="Proteomes" id="UP001165136"/>
    </source>
</evidence>
<name>A0A9W6VEL5_9PSEU</name>
<evidence type="ECO:0000313" key="3">
    <source>
        <dbReference type="EMBL" id="GLY64612.1"/>
    </source>
</evidence>
<dbReference type="PROSITE" id="PS50943">
    <property type="entry name" value="HTH_CROC1"/>
    <property type="match status" value="1"/>
</dbReference>
<dbReference type="CDD" id="cd00093">
    <property type="entry name" value="HTH_XRE"/>
    <property type="match status" value="1"/>
</dbReference>
<gene>
    <name evidence="3" type="ORF">Atai01_12310</name>
</gene>
<sequence length="96" mass="11228">MTEHDEQGLDERLRALATRVRRARRERDLSQEDLADRAGVSRSVVAELERSRLNQPKSREDPRKRPPRNITLDSLFRMADALEIHPADLLDDRQRS</sequence>
<evidence type="ECO:0000256" key="1">
    <source>
        <dbReference type="SAM" id="MobiDB-lite"/>
    </source>
</evidence>
<reference evidence="3" key="1">
    <citation type="submission" date="2023-03" db="EMBL/GenBank/DDBJ databases">
        <title>Amycolatopsis taiwanensis NBRC 103393.</title>
        <authorList>
            <person name="Ichikawa N."/>
            <person name="Sato H."/>
            <person name="Tonouchi N."/>
        </authorList>
    </citation>
    <scope>NUCLEOTIDE SEQUENCE</scope>
    <source>
        <strain evidence="3">NBRC 103393</strain>
    </source>
</reference>
<comment type="caution">
    <text evidence="3">The sequence shown here is derived from an EMBL/GenBank/DDBJ whole genome shotgun (WGS) entry which is preliminary data.</text>
</comment>
<protein>
    <recommendedName>
        <fullName evidence="2">HTH cro/C1-type domain-containing protein</fullName>
    </recommendedName>
</protein>
<dbReference type="SUPFAM" id="SSF47413">
    <property type="entry name" value="lambda repressor-like DNA-binding domains"/>
    <property type="match status" value="1"/>
</dbReference>
<dbReference type="EMBL" id="BSTI01000002">
    <property type="protein sequence ID" value="GLY64612.1"/>
    <property type="molecule type" value="Genomic_DNA"/>
</dbReference>
<feature type="region of interest" description="Disordered" evidence="1">
    <location>
        <begin position="20"/>
        <end position="70"/>
    </location>
</feature>
<dbReference type="Proteomes" id="UP001165136">
    <property type="component" value="Unassembled WGS sequence"/>
</dbReference>
<feature type="domain" description="HTH cro/C1-type" evidence="2">
    <location>
        <begin position="20"/>
        <end position="89"/>
    </location>
</feature>